<comment type="caution">
    <text evidence="2">The sequence shown here is derived from an EMBL/GenBank/DDBJ whole genome shotgun (WGS) entry which is preliminary data.</text>
</comment>
<dbReference type="Gene3D" id="3.40.30.10">
    <property type="entry name" value="Glutaredoxin"/>
    <property type="match status" value="1"/>
</dbReference>
<dbReference type="SUPFAM" id="SSF47616">
    <property type="entry name" value="GST C-terminal domain-like"/>
    <property type="match status" value="1"/>
</dbReference>
<protein>
    <submittedName>
        <fullName evidence="2">Glutathione S-transferase family protein</fullName>
    </submittedName>
</protein>
<gene>
    <name evidence="2" type="ORF">M2650_07345</name>
</gene>
<dbReference type="SUPFAM" id="SSF52833">
    <property type="entry name" value="Thioredoxin-like"/>
    <property type="match status" value="1"/>
</dbReference>
<dbReference type="InterPro" id="IPR036282">
    <property type="entry name" value="Glutathione-S-Trfase_C_sf"/>
</dbReference>
<dbReference type="Proteomes" id="UP001431217">
    <property type="component" value="Unassembled WGS sequence"/>
</dbReference>
<dbReference type="PANTHER" id="PTHR42673:SF4">
    <property type="entry name" value="MALEYLACETOACETATE ISOMERASE"/>
    <property type="match status" value="1"/>
</dbReference>
<dbReference type="CDD" id="cd03194">
    <property type="entry name" value="GST_C_3"/>
    <property type="match status" value="1"/>
</dbReference>
<dbReference type="EMBL" id="JAMBEP010000001">
    <property type="protein sequence ID" value="MCL1634445.1"/>
    <property type="molecule type" value="Genomic_DNA"/>
</dbReference>
<evidence type="ECO:0000313" key="2">
    <source>
        <dbReference type="EMBL" id="MCL1634445.1"/>
    </source>
</evidence>
<dbReference type="Pfam" id="PF13410">
    <property type="entry name" value="GST_C_2"/>
    <property type="match status" value="1"/>
</dbReference>
<feature type="domain" description="GST N-terminal" evidence="1">
    <location>
        <begin position="2"/>
        <end position="82"/>
    </location>
</feature>
<reference evidence="2 3" key="1">
    <citation type="submission" date="2022-05" db="EMBL/GenBank/DDBJ databases">
        <title>Luteimonas sp. SX5, whole genome shotgun sequencing project.</title>
        <authorList>
            <person name="Zhao G."/>
            <person name="Shen L."/>
        </authorList>
    </citation>
    <scope>NUCLEOTIDE SEQUENCE [LARGE SCALE GENOMIC DNA]</scope>
    <source>
        <strain evidence="2 3">SX5</strain>
    </source>
</reference>
<dbReference type="CDD" id="cd03043">
    <property type="entry name" value="GST_N_1"/>
    <property type="match status" value="1"/>
</dbReference>
<accession>A0ABT0MHV6</accession>
<dbReference type="Gene3D" id="1.20.1050.10">
    <property type="match status" value="1"/>
</dbReference>
<name>A0ABT0MHV6_9GAMM</name>
<dbReference type="InterPro" id="IPR040079">
    <property type="entry name" value="Glutathione_S-Trfase"/>
</dbReference>
<dbReference type="SFLD" id="SFLDS00019">
    <property type="entry name" value="Glutathione_Transferase_(cytos"/>
    <property type="match status" value="1"/>
</dbReference>
<dbReference type="PANTHER" id="PTHR42673">
    <property type="entry name" value="MALEYLACETOACETATE ISOMERASE"/>
    <property type="match status" value="1"/>
</dbReference>
<dbReference type="PROSITE" id="PS50404">
    <property type="entry name" value="GST_NTER"/>
    <property type="match status" value="1"/>
</dbReference>
<proteinExistence type="predicted"/>
<organism evidence="2 3">
    <name type="scientific">Luteimonas galliterrae</name>
    <dbReference type="NCBI Taxonomy" id="2940486"/>
    <lineage>
        <taxon>Bacteria</taxon>
        <taxon>Pseudomonadati</taxon>
        <taxon>Pseudomonadota</taxon>
        <taxon>Gammaproteobacteria</taxon>
        <taxon>Lysobacterales</taxon>
        <taxon>Lysobacteraceae</taxon>
        <taxon>Luteimonas</taxon>
    </lineage>
</organism>
<dbReference type="InterPro" id="IPR036249">
    <property type="entry name" value="Thioredoxin-like_sf"/>
</dbReference>
<sequence>MLTLVIGNKNYSSWSLRPWLLMRHFGVPFAEHALLLDTPSFYEEIERWSPNRSVPALHDDDLVIWDSLAICEYVNERFLEGRGWPSDPRARAQARSAAAEMHSGFVALRKQLPMNLRRQPDGYHWNADADRDIARVQAIWRGLRQAYGAGGPFLCGEFGIVDAMFAPVLVRFAGYGAPIDATAQAYGEAIRALPAYAEWHAAALAETVRLPDTDNLAAEPAK</sequence>
<dbReference type="Pfam" id="PF13409">
    <property type="entry name" value="GST_N_2"/>
    <property type="match status" value="1"/>
</dbReference>
<dbReference type="RefSeq" id="WP_249472905.1">
    <property type="nucleotide sequence ID" value="NZ_JAMBEP010000001.1"/>
</dbReference>
<keyword evidence="3" id="KW-1185">Reference proteome</keyword>
<dbReference type="InterPro" id="IPR004045">
    <property type="entry name" value="Glutathione_S-Trfase_N"/>
</dbReference>
<evidence type="ECO:0000259" key="1">
    <source>
        <dbReference type="PROSITE" id="PS50404"/>
    </source>
</evidence>
<evidence type="ECO:0000313" key="3">
    <source>
        <dbReference type="Proteomes" id="UP001431217"/>
    </source>
</evidence>